<dbReference type="Proteomes" id="UP001252270">
    <property type="component" value="Unassembled WGS sequence"/>
</dbReference>
<dbReference type="Gene3D" id="3.40.50.300">
    <property type="entry name" value="P-loop containing nucleotide triphosphate hydrolases"/>
    <property type="match status" value="1"/>
</dbReference>
<keyword evidence="1" id="KW-0547">Nucleotide-binding</keyword>
<evidence type="ECO:0000259" key="6">
    <source>
        <dbReference type="PROSITE" id="PS50045"/>
    </source>
</evidence>
<dbReference type="PROSITE" id="PS00675">
    <property type="entry name" value="SIGMA54_INTERACT_1"/>
    <property type="match status" value="1"/>
</dbReference>
<proteinExistence type="predicted"/>
<protein>
    <submittedName>
        <fullName evidence="7">Sigma-54 dependent transcriptional regulator</fullName>
    </submittedName>
</protein>
<dbReference type="InterPro" id="IPR002078">
    <property type="entry name" value="Sigma_54_int"/>
</dbReference>
<dbReference type="Gene3D" id="1.10.10.60">
    <property type="entry name" value="Homeodomain-like"/>
    <property type="match status" value="1"/>
</dbReference>
<dbReference type="InterPro" id="IPR025943">
    <property type="entry name" value="Sigma_54_int_dom_ATP-bd_2"/>
</dbReference>
<dbReference type="Gene3D" id="1.10.8.60">
    <property type="match status" value="1"/>
</dbReference>
<evidence type="ECO:0000256" key="3">
    <source>
        <dbReference type="ARBA" id="ARBA00023015"/>
    </source>
</evidence>
<dbReference type="InterPro" id="IPR025662">
    <property type="entry name" value="Sigma_54_int_dom_ATP-bd_1"/>
</dbReference>
<dbReference type="InterPro" id="IPR025944">
    <property type="entry name" value="Sigma_54_int_dom_CS"/>
</dbReference>
<dbReference type="RefSeq" id="WP_253447026.1">
    <property type="nucleotide sequence ID" value="NZ_JARWAL010000011.1"/>
</dbReference>
<dbReference type="PROSITE" id="PS00676">
    <property type="entry name" value="SIGMA54_INTERACT_2"/>
    <property type="match status" value="1"/>
</dbReference>
<dbReference type="SUPFAM" id="SSF52540">
    <property type="entry name" value="P-loop containing nucleoside triphosphate hydrolases"/>
    <property type="match status" value="1"/>
</dbReference>
<evidence type="ECO:0000256" key="1">
    <source>
        <dbReference type="ARBA" id="ARBA00022741"/>
    </source>
</evidence>
<dbReference type="EMBL" id="JARWAL010000011">
    <property type="protein sequence ID" value="MDR5893754.1"/>
    <property type="molecule type" value="Genomic_DNA"/>
</dbReference>
<dbReference type="CDD" id="cd00009">
    <property type="entry name" value="AAA"/>
    <property type="match status" value="1"/>
</dbReference>
<dbReference type="PRINTS" id="PR01590">
    <property type="entry name" value="HTHFIS"/>
</dbReference>
<sequence>MTQAQEHKMLAAELIGESPALQSVVRSARLVAATDATVLILGESGTGKELMARLVHRESRRAGAPWVTLNCAAIPVDLVESELFGHRRGAFTGAQADKRGRVQQAHGGTLFLDEVAELPLAAQGKLLRFLENGECQALGADRAERVDVRILAATHQDLRARVEAGTFRADLFYRLHVIPLELPPLRERDGDVPLLVKRFCRELAGRHGVEAPTFTPALLRRLAAYPWPGNVRELRNLVERCVVLLHGQTLTPESLPEGWLAPLATPATGGGWQLPSCGLSLEALEIELIRQALAQTGGNRTRAADLLGLTRDTLLYRMKKHTIA</sequence>
<keyword evidence="8" id="KW-1185">Reference proteome</keyword>
<dbReference type="Pfam" id="PF02954">
    <property type="entry name" value="HTH_8"/>
    <property type="match status" value="1"/>
</dbReference>
<organism evidence="7 8">
    <name type="scientific">Halomonas mongoliensis</name>
    <dbReference type="NCBI Taxonomy" id="321265"/>
    <lineage>
        <taxon>Bacteria</taxon>
        <taxon>Pseudomonadati</taxon>
        <taxon>Pseudomonadota</taxon>
        <taxon>Gammaproteobacteria</taxon>
        <taxon>Oceanospirillales</taxon>
        <taxon>Halomonadaceae</taxon>
        <taxon>Halomonas</taxon>
    </lineage>
</organism>
<reference evidence="7 8" key="1">
    <citation type="submission" date="2023-04" db="EMBL/GenBank/DDBJ databases">
        <title>A long-awaited taxogenomic arrangement of the family Halomonadaceae.</title>
        <authorList>
            <person name="De La Haba R."/>
            <person name="Chuvochina M."/>
            <person name="Wittouck S."/>
            <person name="Arahal D.R."/>
            <person name="Sanchez-Porro C."/>
            <person name="Hugenholtz P."/>
            <person name="Ventosa A."/>
        </authorList>
    </citation>
    <scope>NUCLEOTIDE SEQUENCE [LARGE SCALE GENOMIC DNA]</scope>
    <source>
        <strain evidence="7 8">DSM 17332</strain>
    </source>
</reference>
<accession>A0ABU1GP40</accession>
<dbReference type="PROSITE" id="PS50045">
    <property type="entry name" value="SIGMA54_INTERACT_4"/>
    <property type="match status" value="1"/>
</dbReference>
<gene>
    <name evidence="7" type="ORF">QC820_13130</name>
</gene>
<dbReference type="Pfam" id="PF25601">
    <property type="entry name" value="AAA_lid_14"/>
    <property type="match status" value="1"/>
</dbReference>
<dbReference type="PANTHER" id="PTHR32071">
    <property type="entry name" value="TRANSCRIPTIONAL REGULATORY PROTEIN"/>
    <property type="match status" value="1"/>
</dbReference>
<comment type="caution">
    <text evidence="7">The sequence shown here is derived from an EMBL/GenBank/DDBJ whole genome shotgun (WGS) entry which is preliminary data.</text>
</comment>
<name>A0ABU1GP40_9GAMM</name>
<dbReference type="InterPro" id="IPR003593">
    <property type="entry name" value="AAA+_ATPase"/>
</dbReference>
<dbReference type="InterPro" id="IPR027417">
    <property type="entry name" value="P-loop_NTPase"/>
</dbReference>
<evidence type="ECO:0000256" key="4">
    <source>
        <dbReference type="ARBA" id="ARBA00023125"/>
    </source>
</evidence>
<evidence type="ECO:0000256" key="2">
    <source>
        <dbReference type="ARBA" id="ARBA00022840"/>
    </source>
</evidence>
<dbReference type="InterPro" id="IPR058031">
    <property type="entry name" value="AAA_lid_NorR"/>
</dbReference>
<dbReference type="InterPro" id="IPR009057">
    <property type="entry name" value="Homeodomain-like_sf"/>
</dbReference>
<keyword evidence="3" id="KW-0805">Transcription regulation</keyword>
<dbReference type="InterPro" id="IPR002197">
    <property type="entry name" value="HTH_Fis"/>
</dbReference>
<dbReference type="SUPFAM" id="SSF46689">
    <property type="entry name" value="Homeodomain-like"/>
    <property type="match status" value="1"/>
</dbReference>
<dbReference type="SMART" id="SM00382">
    <property type="entry name" value="AAA"/>
    <property type="match status" value="1"/>
</dbReference>
<evidence type="ECO:0000313" key="7">
    <source>
        <dbReference type="EMBL" id="MDR5893754.1"/>
    </source>
</evidence>
<dbReference type="Pfam" id="PF00158">
    <property type="entry name" value="Sigma54_activat"/>
    <property type="match status" value="1"/>
</dbReference>
<keyword evidence="4" id="KW-0238">DNA-binding</keyword>
<evidence type="ECO:0000256" key="5">
    <source>
        <dbReference type="ARBA" id="ARBA00023163"/>
    </source>
</evidence>
<evidence type="ECO:0000313" key="8">
    <source>
        <dbReference type="Proteomes" id="UP001252270"/>
    </source>
</evidence>
<keyword evidence="5" id="KW-0804">Transcription</keyword>
<dbReference type="PROSITE" id="PS00688">
    <property type="entry name" value="SIGMA54_INTERACT_3"/>
    <property type="match status" value="1"/>
</dbReference>
<feature type="domain" description="Sigma-54 factor interaction" evidence="6">
    <location>
        <begin position="14"/>
        <end position="243"/>
    </location>
</feature>
<keyword evidence="2" id="KW-0067">ATP-binding</keyword>